<evidence type="ECO:0000313" key="1">
    <source>
        <dbReference type="EMBL" id="TWT57001.1"/>
    </source>
</evidence>
<dbReference type="Proteomes" id="UP000317243">
    <property type="component" value="Unassembled WGS sequence"/>
</dbReference>
<organism evidence="1 2">
    <name type="scientific">Thalassoglobus neptunius</name>
    <dbReference type="NCBI Taxonomy" id="1938619"/>
    <lineage>
        <taxon>Bacteria</taxon>
        <taxon>Pseudomonadati</taxon>
        <taxon>Planctomycetota</taxon>
        <taxon>Planctomycetia</taxon>
        <taxon>Planctomycetales</taxon>
        <taxon>Planctomycetaceae</taxon>
        <taxon>Thalassoglobus</taxon>
    </lineage>
</organism>
<protein>
    <submittedName>
        <fullName evidence="1">Uncharacterized protein</fullName>
    </submittedName>
</protein>
<dbReference type="EMBL" id="SIHI01000001">
    <property type="protein sequence ID" value="TWT57001.1"/>
    <property type="molecule type" value="Genomic_DNA"/>
</dbReference>
<dbReference type="AlphaFoldDB" id="A0A5C5X3V5"/>
<accession>A0A5C5X3V5</accession>
<comment type="caution">
    <text evidence="1">The sequence shown here is derived from an EMBL/GenBank/DDBJ whole genome shotgun (WGS) entry which is preliminary data.</text>
</comment>
<reference evidence="1 2" key="1">
    <citation type="submission" date="2019-02" db="EMBL/GenBank/DDBJ databases">
        <title>Deep-cultivation of Planctomycetes and their phenomic and genomic characterization uncovers novel biology.</title>
        <authorList>
            <person name="Wiegand S."/>
            <person name="Jogler M."/>
            <person name="Boedeker C."/>
            <person name="Pinto D."/>
            <person name="Vollmers J."/>
            <person name="Rivas-Marin E."/>
            <person name="Kohn T."/>
            <person name="Peeters S.H."/>
            <person name="Heuer A."/>
            <person name="Rast P."/>
            <person name="Oberbeckmann S."/>
            <person name="Bunk B."/>
            <person name="Jeske O."/>
            <person name="Meyerdierks A."/>
            <person name="Storesund J.E."/>
            <person name="Kallscheuer N."/>
            <person name="Luecker S."/>
            <person name="Lage O.M."/>
            <person name="Pohl T."/>
            <person name="Merkel B.J."/>
            <person name="Hornburger P."/>
            <person name="Mueller R.-W."/>
            <person name="Bruemmer F."/>
            <person name="Labrenz M."/>
            <person name="Spormann A.M."/>
            <person name="Op Den Camp H."/>
            <person name="Overmann J."/>
            <person name="Amann R."/>
            <person name="Jetten M.S.M."/>
            <person name="Mascher T."/>
            <person name="Medema M.H."/>
            <person name="Devos D.P."/>
            <person name="Kaster A.-K."/>
            <person name="Ovreas L."/>
            <person name="Rohde M."/>
            <person name="Galperin M.Y."/>
            <person name="Jogler C."/>
        </authorList>
    </citation>
    <scope>NUCLEOTIDE SEQUENCE [LARGE SCALE GENOMIC DNA]</scope>
    <source>
        <strain evidence="1 2">KOR42</strain>
    </source>
</reference>
<sequence length="173" mass="19400">MSDHFDQVIIPFGCWIATRVLLPLGSVFMSSRPPIVTEIVERSVKAIKLIDEDVPIGCHYFFGEPEHEITLFISPTEIVGGPRDGERIESRFYVDILGLLDVLDEVESYSWQAQPMDVDDQLSAHISLTGTYCGESIWLRILARTPEDFQPGCVANSDGEQSVNIWEAESNPE</sequence>
<proteinExistence type="predicted"/>
<gene>
    <name evidence="1" type="ORF">KOR42_03580</name>
</gene>
<evidence type="ECO:0000313" key="2">
    <source>
        <dbReference type="Proteomes" id="UP000317243"/>
    </source>
</evidence>
<keyword evidence="2" id="KW-1185">Reference proteome</keyword>
<name>A0A5C5X3V5_9PLAN</name>